<accession>B8CSV5</accession>
<sequence length="31" mass="3523">MGFLPFKSAVSWKVQLYQDERLAIAITLISP</sequence>
<dbReference type="STRING" id="225849.swp_4064"/>
<dbReference type="KEGG" id="swp:swp_4064"/>
<evidence type="ECO:0000313" key="2">
    <source>
        <dbReference type="Proteomes" id="UP000000753"/>
    </source>
</evidence>
<protein>
    <submittedName>
        <fullName evidence="1">Uncharacterized protein</fullName>
    </submittedName>
</protein>
<proteinExistence type="predicted"/>
<organism evidence="1 2">
    <name type="scientific">Shewanella piezotolerans (strain WP3 / JCM 13877)</name>
    <dbReference type="NCBI Taxonomy" id="225849"/>
    <lineage>
        <taxon>Bacteria</taxon>
        <taxon>Pseudomonadati</taxon>
        <taxon>Pseudomonadota</taxon>
        <taxon>Gammaproteobacteria</taxon>
        <taxon>Alteromonadales</taxon>
        <taxon>Shewanellaceae</taxon>
        <taxon>Shewanella</taxon>
    </lineage>
</organism>
<dbReference type="AlphaFoldDB" id="B8CSV5"/>
<dbReference type="Proteomes" id="UP000000753">
    <property type="component" value="Chromosome"/>
</dbReference>
<evidence type="ECO:0000313" key="1">
    <source>
        <dbReference type="EMBL" id="ACJ30731.1"/>
    </source>
</evidence>
<dbReference type="HOGENOM" id="CLU_3398433_0_0_6"/>
<reference evidence="1 2" key="1">
    <citation type="journal article" date="2008" name="PLoS ONE">
        <title>Environmental adaptation: genomic analysis of the piezotolerant and psychrotolerant deep-sea iron reducing bacterium Shewanella piezotolerans WP3.</title>
        <authorList>
            <person name="Wang F."/>
            <person name="Wang J."/>
            <person name="Jian H."/>
            <person name="Zhang B."/>
            <person name="Li S."/>
            <person name="Wang F."/>
            <person name="Zeng X."/>
            <person name="Gao L."/>
            <person name="Bartlett D.H."/>
            <person name="Yu J."/>
            <person name="Hu S."/>
            <person name="Xiao X."/>
        </authorList>
    </citation>
    <scope>NUCLEOTIDE SEQUENCE [LARGE SCALE GENOMIC DNA]</scope>
    <source>
        <strain evidence="2">WP3 / JCM 13877</strain>
    </source>
</reference>
<dbReference type="EMBL" id="CP000472">
    <property type="protein sequence ID" value="ACJ30731.1"/>
    <property type="molecule type" value="Genomic_DNA"/>
</dbReference>
<gene>
    <name evidence="1" type="ordered locus">swp_4064</name>
</gene>
<name>B8CSV5_SHEPW</name>
<keyword evidence="2" id="KW-1185">Reference proteome</keyword>